<proteinExistence type="inferred from homology"/>
<feature type="domain" description="MTHFR SAM-binding regulatory" evidence="9">
    <location>
        <begin position="362"/>
        <end position="608"/>
    </location>
</feature>
<dbReference type="Gene3D" id="3.20.20.220">
    <property type="match status" value="1"/>
</dbReference>
<dbReference type="PANTHER" id="PTHR45754">
    <property type="entry name" value="METHYLENETETRAHYDROFOLATE REDUCTASE"/>
    <property type="match status" value="1"/>
</dbReference>
<reference evidence="10" key="1">
    <citation type="submission" date="2020-11" db="EMBL/GenBank/DDBJ databases">
        <authorList>
            <consortium name="DOE Joint Genome Institute"/>
            <person name="Ahrendt S."/>
            <person name="Riley R."/>
            <person name="Andreopoulos W."/>
            <person name="LaButti K."/>
            <person name="Pangilinan J."/>
            <person name="Ruiz-duenas F.J."/>
            <person name="Barrasa J.M."/>
            <person name="Sanchez-Garcia M."/>
            <person name="Camarero S."/>
            <person name="Miyauchi S."/>
            <person name="Serrano A."/>
            <person name="Linde D."/>
            <person name="Babiker R."/>
            <person name="Drula E."/>
            <person name="Ayuso-Fernandez I."/>
            <person name="Pacheco R."/>
            <person name="Padilla G."/>
            <person name="Ferreira P."/>
            <person name="Barriuso J."/>
            <person name="Kellner H."/>
            <person name="Castanera R."/>
            <person name="Alfaro M."/>
            <person name="Ramirez L."/>
            <person name="Pisabarro A.G."/>
            <person name="Kuo A."/>
            <person name="Tritt A."/>
            <person name="Lipzen A."/>
            <person name="He G."/>
            <person name="Yan M."/>
            <person name="Ng V."/>
            <person name="Cullen D."/>
            <person name="Martin F."/>
            <person name="Rosso M.-N."/>
            <person name="Henrissat B."/>
            <person name="Hibbett D."/>
            <person name="Martinez A.T."/>
            <person name="Grigoriev I.V."/>
        </authorList>
    </citation>
    <scope>NUCLEOTIDE SEQUENCE</scope>
    <source>
        <strain evidence="10">AH 44721</strain>
    </source>
</reference>
<dbReference type="InterPro" id="IPR053806">
    <property type="entry name" value="MTHFR_C"/>
</dbReference>
<accession>A0A9P5NZX6</accession>
<sequence length="618" mass="68550">MTQSKLTERIMAQDPSRPFFTFEFFPPRTDQGFENLMSRISRLSALNPLAISVTWGAGGSTKDRSLELAGLTERSGLTTILHLTCTNMEMGLIDEILRAVKSQGIQNILALRGDPPRGKEEWIASDPRFSRAIDLVSYIRSVPEYSSWFCVGVAGYPDGHSDNPVDEDTEIDRLKEKVDAGADFIITQLFYDVDHFLKWYVKVRQQGITVPILPGIMPIQTYASFARVTKLCGARVPESISVQLAEISHDDRLVKDYGVKFAVETIKMLRSEAGINGFHFCTLNLEKSVQRILETLGCVGSHSADQNKLIVEPLGASSQRPLQDGGSGLVISPSNAANTAALGLSTLPTTEGEAGRGELNNAASWDDFPNGRFGDYKSPAFGNQGLYGGSGISKTEFLSSWGRPQKEEDLTRVFIDHLHGKLSATPFSPTPLSAESLIILSQLERMNQQGWWTVGSQPAVDGASSSDDVVGWGPRAGYVFQKCFVEFFCSEQDVNGIEEKIHEKGKDSVHYFAGNYKGECRTNVPEGGRNAVTWGIFPGQEIVQTTIIERESFLSWKDEAFSIWSEWASFYRPNSGERKLLEGIRNNRWLVSIVHHDYKDPNGLWSFLFDNEPKSNSS</sequence>
<dbReference type="InterPro" id="IPR029041">
    <property type="entry name" value="FAD-linked_oxidoreductase-like"/>
</dbReference>
<evidence type="ECO:0000256" key="7">
    <source>
        <dbReference type="ARBA" id="ARBA00023002"/>
    </source>
</evidence>
<dbReference type="EMBL" id="JADNYJ010000003">
    <property type="protein sequence ID" value="KAF8912003.1"/>
    <property type="molecule type" value="Genomic_DNA"/>
</dbReference>
<gene>
    <name evidence="10" type="ORF">CPB84DRAFT_1760991</name>
</gene>
<keyword evidence="7" id="KW-0560">Oxidoreductase</keyword>
<dbReference type="GO" id="GO:0009086">
    <property type="term" value="P:methionine biosynthetic process"/>
    <property type="evidence" value="ECO:0007669"/>
    <property type="project" value="TreeGrafter"/>
</dbReference>
<dbReference type="CDD" id="cd00537">
    <property type="entry name" value="MTHFR"/>
    <property type="match status" value="1"/>
</dbReference>
<dbReference type="Pfam" id="PF21895">
    <property type="entry name" value="MTHFR_C"/>
    <property type="match status" value="1"/>
</dbReference>
<comment type="pathway">
    <text evidence="2 8">One-carbon metabolism; tetrahydrofolate interconversion.</text>
</comment>
<dbReference type="GO" id="GO:0035999">
    <property type="term" value="P:tetrahydrofolate interconversion"/>
    <property type="evidence" value="ECO:0007669"/>
    <property type="project" value="TreeGrafter"/>
</dbReference>
<organism evidence="10 11">
    <name type="scientific">Gymnopilus junonius</name>
    <name type="common">Spectacular rustgill mushroom</name>
    <name type="synonym">Gymnopilus spectabilis subsp. junonius</name>
    <dbReference type="NCBI Taxonomy" id="109634"/>
    <lineage>
        <taxon>Eukaryota</taxon>
        <taxon>Fungi</taxon>
        <taxon>Dikarya</taxon>
        <taxon>Basidiomycota</taxon>
        <taxon>Agaricomycotina</taxon>
        <taxon>Agaricomycetes</taxon>
        <taxon>Agaricomycetidae</taxon>
        <taxon>Agaricales</taxon>
        <taxon>Agaricineae</taxon>
        <taxon>Hymenogastraceae</taxon>
        <taxon>Gymnopilus</taxon>
    </lineage>
</organism>
<dbReference type="PANTHER" id="PTHR45754:SF1">
    <property type="entry name" value="METHYLENETETRAHYDROFOLATE REDUCTASE 1"/>
    <property type="match status" value="1"/>
</dbReference>
<dbReference type="Proteomes" id="UP000724874">
    <property type="component" value="Unassembled WGS sequence"/>
</dbReference>
<evidence type="ECO:0000256" key="5">
    <source>
        <dbReference type="ARBA" id="ARBA00022827"/>
    </source>
</evidence>
<dbReference type="GO" id="GO:0004489">
    <property type="term" value="F:methylenetetrahydrofolate reductase [NAD(P)H] activity"/>
    <property type="evidence" value="ECO:0007669"/>
    <property type="project" value="InterPro"/>
</dbReference>
<comment type="similarity">
    <text evidence="3">Belongs to the methylenetetrahydrofolate reductase family.</text>
</comment>
<name>A0A9P5NZX6_GYMJU</name>
<keyword evidence="5" id="KW-0274">FAD</keyword>
<evidence type="ECO:0000256" key="6">
    <source>
        <dbReference type="ARBA" id="ARBA00022857"/>
    </source>
</evidence>
<dbReference type="Pfam" id="PF02219">
    <property type="entry name" value="MTHFR"/>
    <property type="match status" value="1"/>
</dbReference>
<keyword evidence="6" id="KW-0521">NADP</keyword>
<keyword evidence="4" id="KW-0285">Flavoprotein</keyword>
<evidence type="ECO:0000256" key="3">
    <source>
        <dbReference type="ARBA" id="ARBA00006743"/>
    </source>
</evidence>
<dbReference type="SUPFAM" id="SSF51730">
    <property type="entry name" value="FAD-linked oxidoreductase"/>
    <property type="match status" value="1"/>
</dbReference>
<comment type="cofactor">
    <cofactor evidence="1">
        <name>FAD</name>
        <dbReference type="ChEBI" id="CHEBI:57692"/>
    </cofactor>
</comment>
<evidence type="ECO:0000313" key="11">
    <source>
        <dbReference type="Proteomes" id="UP000724874"/>
    </source>
</evidence>
<evidence type="ECO:0000313" key="10">
    <source>
        <dbReference type="EMBL" id="KAF8912003.1"/>
    </source>
</evidence>
<evidence type="ECO:0000259" key="9">
    <source>
        <dbReference type="Pfam" id="PF21895"/>
    </source>
</evidence>
<dbReference type="FunFam" id="3.20.20.220:FF:000002">
    <property type="entry name" value="Methylenetetrahydrofolate reductase"/>
    <property type="match status" value="1"/>
</dbReference>
<evidence type="ECO:0000256" key="8">
    <source>
        <dbReference type="RuleBase" id="RU004254"/>
    </source>
</evidence>
<evidence type="ECO:0000256" key="4">
    <source>
        <dbReference type="ARBA" id="ARBA00022630"/>
    </source>
</evidence>
<protein>
    <submittedName>
        <fullName evidence="10">Methylenetetrahydrofolate reductase-domain-containing protein</fullName>
    </submittedName>
</protein>
<comment type="caution">
    <text evidence="10">The sequence shown here is derived from an EMBL/GenBank/DDBJ whole genome shotgun (WGS) entry which is preliminary data.</text>
</comment>
<dbReference type="NCBIfam" id="TIGR00677">
    <property type="entry name" value="fadh2_euk"/>
    <property type="match status" value="1"/>
</dbReference>
<dbReference type="AlphaFoldDB" id="A0A9P5NZX6"/>
<evidence type="ECO:0000256" key="2">
    <source>
        <dbReference type="ARBA" id="ARBA00004777"/>
    </source>
</evidence>
<dbReference type="OrthoDB" id="16284at2759"/>
<keyword evidence="11" id="KW-1185">Reference proteome</keyword>
<dbReference type="GO" id="GO:0071949">
    <property type="term" value="F:FAD binding"/>
    <property type="evidence" value="ECO:0007669"/>
    <property type="project" value="TreeGrafter"/>
</dbReference>
<dbReference type="GO" id="GO:0005829">
    <property type="term" value="C:cytosol"/>
    <property type="evidence" value="ECO:0007669"/>
    <property type="project" value="TreeGrafter"/>
</dbReference>
<dbReference type="InterPro" id="IPR004621">
    <property type="entry name" value="Fadh2_euk"/>
</dbReference>
<dbReference type="InterPro" id="IPR003171">
    <property type="entry name" value="Mehydrof_redctse-like"/>
</dbReference>
<evidence type="ECO:0000256" key="1">
    <source>
        <dbReference type="ARBA" id="ARBA00001974"/>
    </source>
</evidence>